<dbReference type="GeneID" id="8828061"/>
<accession>B5IHQ8</accession>
<dbReference type="InterPro" id="IPR002767">
    <property type="entry name" value="Thiamine_BP"/>
</dbReference>
<gene>
    <name evidence="3" type="ordered locus">Aboo_1102</name>
</gene>
<name>B5IHQ8_ACIB4</name>
<protein>
    <recommendedName>
        <fullName evidence="2">Thiamine-binding protein domain-containing protein</fullName>
    </recommendedName>
</protein>
<dbReference type="RefSeq" id="WP_008086827.1">
    <property type="nucleotide sequence ID" value="NC_013926.1"/>
</dbReference>
<feature type="domain" description="Thiamine-binding protein" evidence="2">
    <location>
        <begin position="4"/>
        <end position="94"/>
    </location>
</feature>
<comment type="similarity">
    <text evidence="1">Belongs to the UPF0045 family.</text>
</comment>
<dbReference type="EMBL" id="CP001941">
    <property type="protein sequence ID" value="ADD08911.1"/>
    <property type="molecule type" value="Genomic_DNA"/>
</dbReference>
<keyword evidence="4" id="KW-1185">Reference proteome</keyword>
<dbReference type="KEGG" id="abi:Aboo_1102"/>
<dbReference type="Gene3D" id="3.30.70.930">
    <property type="match status" value="1"/>
</dbReference>
<proteinExistence type="inferred from homology"/>
<dbReference type="eggNOG" id="arCOG04373">
    <property type="taxonomic scope" value="Archaea"/>
</dbReference>
<dbReference type="HOGENOM" id="CLU_137479_3_2_2"/>
<dbReference type="NCBIfam" id="TIGR00106">
    <property type="entry name" value="MTH1187 family thiamine-binding protein"/>
    <property type="match status" value="1"/>
</dbReference>
<dbReference type="AlphaFoldDB" id="B5IHQ8"/>
<sequence>MIIAELTITPLGEGTSVSKFVKEAFKAIRATGLKIELTPMSTVVEASSIDDIFRAVKLGEEAMLKLGAKRIIIDIKIDHRLDKDATMESKKRAVMEE</sequence>
<dbReference type="STRING" id="439481.Aboo_1102"/>
<dbReference type="Proteomes" id="UP000001400">
    <property type="component" value="Chromosome"/>
</dbReference>
<evidence type="ECO:0000259" key="2">
    <source>
        <dbReference type="Pfam" id="PF01910"/>
    </source>
</evidence>
<dbReference type="InterPro" id="IPR051614">
    <property type="entry name" value="UPF0045_domain"/>
</dbReference>
<dbReference type="PANTHER" id="PTHR33777">
    <property type="entry name" value="UPF0045 PROTEIN ECM15"/>
    <property type="match status" value="1"/>
</dbReference>
<dbReference type="SUPFAM" id="SSF89957">
    <property type="entry name" value="MTH1187/YkoF-like"/>
    <property type="match status" value="1"/>
</dbReference>
<organism evidence="3 4">
    <name type="scientific">Aciduliprofundum boonei (strain DSM 19572 / T469)</name>
    <dbReference type="NCBI Taxonomy" id="439481"/>
    <lineage>
        <taxon>Archaea</taxon>
        <taxon>Methanobacteriati</taxon>
        <taxon>Thermoplasmatota</taxon>
        <taxon>DHVE2 group</taxon>
        <taxon>Candidatus Aciduliprofundum</taxon>
    </lineage>
</organism>
<evidence type="ECO:0000313" key="3">
    <source>
        <dbReference type="EMBL" id="ADD08911.1"/>
    </source>
</evidence>
<dbReference type="Pfam" id="PF01910">
    <property type="entry name" value="Thiamine_BP"/>
    <property type="match status" value="1"/>
</dbReference>
<dbReference type="GO" id="GO:0005829">
    <property type="term" value="C:cytosol"/>
    <property type="evidence" value="ECO:0007669"/>
    <property type="project" value="TreeGrafter"/>
</dbReference>
<evidence type="ECO:0000256" key="1">
    <source>
        <dbReference type="ARBA" id="ARBA00010272"/>
    </source>
</evidence>
<dbReference type="OrthoDB" id="10763at2157"/>
<dbReference type="InterPro" id="IPR029756">
    <property type="entry name" value="MTH1187/YkoF-like"/>
</dbReference>
<reference evidence="3" key="1">
    <citation type="submission" date="2010-02" db="EMBL/GenBank/DDBJ databases">
        <title>Complete sequence of Aciduliprofundum boonei T469.</title>
        <authorList>
            <consortium name="US DOE Joint Genome Institute"/>
            <person name="Lucas S."/>
            <person name="Copeland A."/>
            <person name="Lapidus A."/>
            <person name="Cheng J.-F."/>
            <person name="Bruce D."/>
            <person name="Goodwin L."/>
            <person name="Pitluck S."/>
            <person name="Saunders E."/>
            <person name="Detter J.C."/>
            <person name="Han C."/>
            <person name="Tapia R."/>
            <person name="Land M."/>
            <person name="Hauser L."/>
            <person name="Kyrpides N."/>
            <person name="Mikhailova N."/>
            <person name="Flores G."/>
            <person name="Reysenbach A.-L."/>
            <person name="Woyke T."/>
        </authorList>
    </citation>
    <scope>NUCLEOTIDE SEQUENCE</scope>
    <source>
        <strain evidence="3">T469</strain>
    </source>
</reference>
<evidence type="ECO:0000313" key="4">
    <source>
        <dbReference type="Proteomes" id="UP000001400"/>
    </source>
</evidence>
<dbReference type="PANTHER" id="PTHR33777:SF1">
    <property type="entry name" value="UPF0045 PROTEIN ECM15"/>
    <property type="match status" value="1"/>
</dbReference>